<keyword evidence="3" id="KW-1185">Reference proteome</keyword>
<feature type="compositionally biased region" description="Basic and acidic residues" evidence="1">
    <location>
        <begin position="108"/>
        <end position="118"/>
    </location>
</feature>
<feature type="compositionally biased region" description="Acidic residues" evidence="1">
    <location>
        <begin position="720"/>
        <end position="740"/>
    </location>
</feature>
<sequence>MELQKNQDQQLQSLQNQRPLSIERLKDVLNRNYLGTANQFKSSYQSTHSQILIILLLDEEENNKQLDQSQKKQQLKTQTIFDKQAFQHQQPRQVPQNRDIQTQPSSNKNDKNASKNEDYQSTLLSRFLKEPRIPPSSNIVNKRKSFAPVNKSLKTGINRLNQTTNNGDNENNNRAKKPANVNTQKKSSQKPVISYRNQSEIMKKIFGNEQHYNQVKSLFRRPEDNYMSNNPVQEAQKIQPHQQNQQYDKNNTSQYRAQSTPHHQHNKLEDQNANSQNNTNLKQLKPLNSPKLIKNVDNIYQDKVILAKSREKLESIDHNRMQTQPLPAVNTGADQVEKAIFDLQDVKNNYFQEKSMYDQKIQQIQIKQQNSTIYGNSFLQGVQKTQSSFFGQTNRPMTSGNLFKNHQLINDENILKSDLEKVSKEDLRERLVVAELVMKKLFQRNKDLEDQIQTTKEEQNSPSKIQTISNETPLKTQTKDDNDSQLNKSQISKKQDHSLIKENSTTKDDADETENNCMQCITLRKELVEKENEAQLKLNELQLQLINKASSSKNDNHLQYLKLRLDETMNEAKRHFTNYIQVRNSFNSFLESRLNQNQIQGGTKGQKIQNDILSMLKKNLEQQEHIFTDESQQFKRSLQRIEGTIDRKDQIIIKKDKKIKVLNEEIERRQFLESKVQKYVRGLIAQNQKCNEFIESLLSTSYNKKQIEDFLREIKNKDFDENEGESTENEGDEQGEDDIENGSLEINDL</sequence>
<feature type="compositionally biased region" description="Basic and acidic residues" evidence="1">
    <location>
        <begin position="493"/>
        <end position="508"/>
    </location>
</feature>
<feature type="region of interest" description="Disordered" evidence="1">
    <location>
        <begin position="452"/>
        <end position="513"/>
    </location>
</feature>
<name>A0A078AV19_STYLE</name>
<feature type="compositionally biased region" description="Polar residues" evidence="1">
    <location>
        <begin position="86"/>
        <end position="104"/>
    </location>
</feature>
<dbReference type="InParanoid" id="A0A078AV19"/>
<reference evidence="2 3" key="1">
    <citation type="submission" date="2014-06" db="EMBL/GenBank/DDBJ databases">
        <authorList>
            <person name="Swart Estienne"/>
        </authorList>
    </citation>
    <scope>NUCLEOTIDE SEQUENCE [LARGE SCALE GENOMIC DNA]</scope>
    <source>
        <strain evidence="2 3">130c</strain>
    </source>
</reference>
<feature type="region of interest" description="Disordered" evidence="1">
    <location>
        <begin position="86"/>
        <end position="196"/>
    </location>
</feature>
<feature type="compositionally biased region" description="Polar residues" evidence="1">
    <location>
        <begin position="180"/>
        <end position="196"/>
    </location>
</feature>
<gene>
    <name evidence="2" type="primary">Contig4762.g5092</name>
    <name evidence="2" type="ORF">STYLEM_14933</name>
</gene>
<protein>
    <submittedName>
        <fullName evidence="2">Uncharacterized protein</fullName>
    </submittedName>
</protein>
<feature type="compositionally biased region" description="Low complexity" evidence="1">
    <location>
        <begin position="161"/>
        <end position="172"/>
    </location>
</feature>
<organism evidence="2 3">
    <name type="scientific">Stylonychia lemnae</name>
    <name type="common">Ciliate</name>
    <dbReference type="NCBI Taxonomy" id="5949"/>
    <lineage>
        <taxon>Eukaryota</taxon>
        <taxon>Sar</taxon>
        <taxon>Alveolata</taxon>
        <taxon>Ciliophora</taxon>
        <taxon>Intramacronucleata</taxon>
        <taxon>Spirotrichea</taxon>
        <taxon>Stichotrichia</taxon>
        <taxon>Sporadotrichida</taxon>
        <taxon>Oxytrichidae</taxon>
        <taxon>Stylonychinae</taxon>
        <taxon>Stylonychia</taxon>
    </lineage>
</organism>
<feature type="region of interest" description="Disordered" evidence="1">
    <location>
        <begin position="235"/>
        <end position="286"/>
    </location>
</feature>
<feature type="compositionally biased region" description="Polar residues" evidence="1">
    <location>
        <begin position="271"/>
        <end position="282"/>
    </location>
</feature>
<dbReference type="OMA" id="HDTPYNA"/>
<evidence type="ECO:0000313" key="3">
    <source>
        <dbReference type="Proteomes" id="UP000039865"/>
    </source>
</evidence>
<dbReference type="OrthoDB" id="10642338at2759"/>
<dbReference type="AlphaFoldDB" id="A0A078AV19"/>
<feature type="region of interest" description="Disordered" evidence="1">
    <location>
        <begin position="716"/>
        <end position="749"/>
    </location>
</feature>
<accession>A0A078AV19</accession>
<dbReference type="Proteomes" id="UP000039865">
    <property type="component" value="Unassembled WGS sequence"/>
</dbReference>
<dbReference type="EMBL" id="CCKQ01014099">
    <property type="protein sequence ID" value="CDW85846.1"/>
    <property type="molecule type" value="Genomic_DNA"/>
</dbReference>
<feature type="compositionally biased region" description="Polar residues" evidence="1">
    <location>
        <begin position="239"/>
        <end position="261"/>
    </location>
</feature>
<evidence type="ECO:0000313" key="2">
    <source>
        <dbReference type="EMBL" id="CDW85846.1"/>
    </source>
</evidence>
<proteinExistence type="predicted"/>
<feature type="compositionally biased region" description="Polar residues" evidence="1">
    <location>
        <begin position="460"/>
        <end position="476"/>
    </location>
</feature>
<evidence type="ECO:0000256" key="1">
    <source>
        <dbReference type="SAM" id="MobiDB-lite"/>
    </source>
</evidence>